<dbReference type="PANTHER" id="PTHR34139">
    <property type="entry name" value="UPF0331 PROTEIN MJ0127"/>
    <property type="match status" value="1"/>
</dbReference>
<dbReference type="RefSeq" id="WP_106132934.1">
    <property type="nucleotide sequence ID" value="NZ_PVTR01000003.1"/>
</dbReference>
<proteinExistence type="predicted"/>
<evidence type="ECO:0000256" key="4">
    <source>
        <dbReference type="ARBA" id="ARBA00022741"/>
    </source>
</evidence>
<evidence type="ECO:0000256" key="3">
    <source>
        <dbReference type="ARBA" id="ARBA00022722"/>
    </source>
</evidence>
<organism evidence="6 7">
    <name type="scientific">Mongoliibacter ruber</name>
    <dbReference type="NCBI Taxonomy" id="1750599"/>
    <lineage>
        <taxon>Bacteria</taxon>
        <taxon>Pseudomonadati</taxon>
        <taxon>Bacteroidota</taxon>
        <taxon>Cytophagia</taxon>
        <taxon>Cytophagales</taxon>
        <taxon>Cyclobacteriaceae</taxon>
        <taxon>Mongoliibacter</taxon>
    </lineage>
</organism>
<keyword evidence="4" id="KW-0547">Nucleotide-binding</keyword>
<dbReference type="EMBL" id="PVTR01000003">
    <property type="protein sequence ID" value="PRY89161.1"/>
    <property type="molecule type" value="Genomic_DNA"/>
</dbReference>
<comment type="caution">
    <text evidence="6">The sequence shown here is derived from an EMBL/GenBank/DDBJ whole genome shotgun (WGS) entry which is preliminary data.</text>
</comment>
<name>A0A2T0WR36_9BACT</name>
<dbReference type="OrthoDB" id="955324at2"/>
<dbReference type="Proteomes" id="UP000238157">
    <property type="component" value="Unassembled WGS sequence"/>
</dbReference>
<evidence type="ECO:0000256" key="5">
    <source>
        <dbReference type="ARBA" id="ARBA00022801"/>
    </source>
</evidence>
<sequence length="119" mass="14376">MKKDEHIESMVRLTHIKDAIKQIHEFMGDSDWKAFESHRMLQDAVHFQFAVIGEAIKYVEEEKLNKYDYPWHQVRSFRNLIVHEYFNIRIIAVWNIIKNDLDELEKIINLMLKNEFGIS</sequence>
<evidence type="ECO:0000313" key="6">
    <source>
        <dbReference type="EMBL" id="PRY89161.1"/>
    </source>
</evidence>
<dbReference type="Pfam" id="PF01934">
    <property type="entry name" value="HepT-like"/>
    <property type="match status" value="1"/>
</dbReference>
<keyword evidence="3" id="KW-0540">Nuclease</keyword>
<dbReference type="Gene3D" id="1.20.120.330">
    <property type="entry name" value="Nucleotidyltransferases domain 2"/>
    <property type="match status" value="1"/>
</dbReference>
<keyword evidence="5" id="KW-0378">Hydrolase</keyword>
<accession>A0A2T0WR36</accession>
<dbReference type="GO" id="GO:0004540">
    <property type="term" value="F:RNA nuclease activity"/>
    <property type="evidence" value="ECO:0007669"/>
    <property type="project" value="InterPro"/>
</dbReference>
<reference evidence="6 7" key="1">
    <citation type="submission" date="2018-03" db="EMBL/GenBank/DDBJ databases">
        <title>Genomic Encyclopedia of Archaeal and Bacterial Type Strains, Phase II (KMG-II): from individual species to whole genera.</title>
        <authorList>
            <person name="Goeker M."/>
        </authorList>
    </citation>
    <scope>NUCLEOTIDE SEQUENCE [LARGE SCALE GENOMIC DNA]</scope>
    <source>
        <strain evidence="6 7">DSM 27929</strain>
    </source>
</reference>
<protein>
    <submittedName>
        <fullName evidence="6">Uncharacterized protein with HEPN domain</fullName>
    </submittedName>
</protein>
<dbReference type="GO" id="GO:0016787">
    <property type="term" value="F:hydrolase activity"/>
    <property type="evidence" value="ECO:0007669"/>
    <property type="project" value="UniProtKB-KW"/>
</dbReference>
<dbReference type="GO" id="GO:0000166">
    <property type="term" value="F:nucleotide binding"/>
    <property type="evidence" value="ECO:0007669"/>
    <property type="project" value="UniProtKB-KW"/>
</dbReference>
<gene>
    <name evidence="6" type="ORF">CLW00_103283</name>
</gene>
<dbReference type="PANTHER" id="PTHR34139:SF1">
    <property type="entry name" value="RNASE MJ1380-RELATED"/>
    <property type="match status" value="1"/>
</dbReference>
<keyword evidence="7" id="KW-1185">Reference proteome</keyword>
<keyword evidence="2" id="KW-1277">Toxin-antitoxin system</keyword>
<keyword evidence="1" id="KW-0597">Phosphoprotein</keyword>
<dbReference type="InterPro" id="IPR008201">
    <property type="entry name" value="HepT-like"/>
</dbReference>
<evidence type="ECO:0000256" key="1">
    <source>
        <dbReference type="ARBA" id="ARBA00022553"/>
    </source>
</evidence>
<dbReference type="AlphaFoldDB" id="A0A2T0WR36"/>
<dbReference type="InterPro" id="IPR051813">
    <property type="entry name" value="HepT_RNase_toxin"/>
</dbReference>
<dbReference type="SUPFAM" id="SSF81593">
    <property type="entry name" value="Nucleotidyltransferase substrate binding subunit/domain"/>
    <property type="match status" value="1"/>
</dbReference>
<dbReference type="GO" id="GO:0110001">
    <property type="term" value="C:toxin-antitoxin complex"/>
    <property type="evidence" value="ECO:0007669"/>
    <property type="project" value="InterPro"/>
</dbReference>
<evidence type="ECO:0000313" key="7">
    <source>
        <dbReference type="Proteomes" id="UP000238157"/>
    </source>
</evidence>
<evidence type="ECO:0000256" key="2">
    <source>
        <dbReference type="ARBA" id="ARBA00022649"/>
    </source>
</evidence>